<evidence type="ECO:0000259" key="1">
    <source>
        <dbReference type="PROSITE" id="PS50883"/>
    </source>
</evidence>
<dbReference type="EMBL" id="JBHSHC010000079">
    <property type="protein sequence ID" value="MFC4767621.1"/>
    <property type="molecule type" value="Genomic_DNA"/>
</dbReference>
<dbReference type="Gene3D" id="3.20.20.450">
    <property type="entry name" value="EAL domain"/>
    <property type="match status" value="1"/>
</dbReference>
<gene>
    <name evidence="2" type="ORF">ACFO8Q_09630</name>
</gene>
<dbReference type="SUPFAM" id="SSF141868">
    <property type="entry name" value="EAL domain-like"/>
    <property type="match status" value="1"/>
</dbReference>
<dbReference type="Proteomes" id="UP001596002">
    <property type="component" value="Unassembled WGS sequence"/>
</dbReference>
<dbReference type="RefSeq" id="WP_380025548.1">
    <property type="nucleotide sequence ID" value="NZ_JBHSHC010000079.1"/>
</dbReference>
<dbReference type="InterPro" id="IPR001633">
    <property type="entry name" value="EAL_dom"/>
</dbReference>
<accession>A0ABV9PZE0</accession>
<keyword evidence="3" id="KW-1185">Reference proteome</keyword>
<proteinExistence type="predicted"/>
<evidence type="ECO:0000313" key="3">
    <source>
        <dbReference type="Proteomes" id="UP001596002"/>
    </source>
</evidence>
<dbReference type="InterPro" id="IPR035919">
    <property type="entry name" value="EAL_sf"/>
</dbReference>
<reference evidence="3" key="1">
    <citation type="journal article" date="2019" name="Int. J. Syst. Evol. Microbiol.">
        <title>The Global Catalogue of Microorganisms (GCM) 10K type strain sequencing project: providing services to taxonomists for standard genome sequencing and annotation.</title>
        <authorList>
            <consortium name="The Broad Institute Genomics Platform"/>
            <consortium name="The Broad Institute Genome Sequencing Center for Infectious Disease"/>
            <person name="Wu L."/>
            <person name="Ma J."/>
        </authorList>
    </citation>
    <scope>NUCLEOTIDE SEQUENCE [LARGE SCALE GENOMIC DNA]</scope>
    <source>
        <strain evidence="3">WYCCWR 12678</strain>
    </source>
</reference>
<comment type="caution">
    <text evidence="2">The sequence shown here is derived from an EMBL/GenBank/DDBJ whole genome shotgun (WGS) entry which is preliminary data.</text>
</comment>
<evidence type="ECO:0000313" key="2">
    <source>
        <dbReference type="EMBL" id="MFC4767621.1"/>
    </source>
</evidence>
<feature type="domain" description="EAL" evidence="1">
    <location>
        <begin position="1"/>
        <end position="60"/>
    </location>
</feature>
<dbReference type="InterPro" id="IPR050706">
    <property type="entry name" value="Cyclic-di-GMP_PDE-like"/>
</dbReference>
<dbReference type="PANTHER" id="PTHR33121">
    <property type="entry name" value="CYCLIC DI-GMP PHOSPHODIESTERASE PDEF"/>
    <property type="match status" value="1"/>
</dbReference>
<organism evidence="2 3">
    <name type="scientific">Effusibacillus consociatus</name>
    <dbReference type="NCBI Taxonomy" id="1117041"/>
    <lineage>
        <taxon>Bacteria</taxon>
        <taxon>Bacillati</taxon>
        <taxon>Bacillota</taxon>
        <taxon>Bacilli</taxon>
        <taxon>Bacillales</taxon>
        <taxon>Alicyclobacillaceae</taxon>
        <taxon>Effusibacillus</taxon>
    </lineage>
</organism>
<dbReference type="PANTHER" id="PTHR33121:SF70">
    <property type="entry name" value="SIGNALING PROTEIN YKOW"/>
    <property type="match status" value="1"/>
</dbReference>
<sequence length="69" mass="7862">MISAITAMAHNLNIKVIVEGVETEEQVKFLQQKKCHEIQGFYCSPALPPENFERFLKLKTNQSIKNTAI</sequence>
<dbReference type="PROSITE" id="PS50883">
    <property type="entry name" value="EAL"/>
    <property type="match status" value="1"/>
</dbReference>
<protein>
    <submittedName>
        <fullName evidence="2">EAL domain-containing protein</fullName>
    </submittedName>
</protein>
<dbReference type="Pfam" id="PF00563">
    <property type="entry name" value="EAL"/>
    <property type="match status" value="1"/>
</dbReference>
<name>A0ABV9PZE0_9BACL</name>